<evidence type="ECO:0000313" key="5">
    <source>
        <dbReference type="EMBL" id="MDG5975125.1"/>
    </source>
</evidence>
<evidence type="ECO:0000256" key="3">
    <source>
        <dbReference type="ARBA" id="ARBA00022840"/>
    </source>
</evidence>
<protein>
    <recommendedName>
        <fullName evidence="4">Carboxyltransferase domain-containing protein</fullName>
    </recommendedName>
</protein>
<sequence>MNGLIEIVQPGIGTTVQDRGRAGHRHHGMPLSGWLDGPLARAANALLGNPLDEAVLELRGMGTVLRVAAGPVRVALAGRIAATCQRGDGGRSPLPAWHSATLREGDQLQLGPAESGCAYLAVAGGLLVEPQLGSRSSYWRAGLAGVLGRAFRPGDTLPCGTWHLTDPREWRCRSPWTASDGSVRVLLGPQQDHFTPDAIAQFLNQDWEATAAQDRMGLRFQGLALAHINPEAADIVSDGVTPGAIQVPANGQPIVLLADGQTVGGYPKIATVISADLPRLAHLRPGTRVRFEAVSQAAAHRALQDERERWQRWLASREIYLPPGTVDETALYASNLVDGMLRADP</sequence>
<evidence type="ECO:0000313" key="6">
    <source>
        <dbReference type="Proteomes" id="UP001152876"/>
    </source>
</evidence>
<keyword evidence="3" id="KW-0067">ATP-binding</keyword>
<dbReference type="InterPro" id="IPR003778">
    <property type="entry name" value="CT_A_B"/>
</dbReference>
<dbReference type="InterPro" id="IPR029000">
    <property type="entry name" value="Cyclophilin-like_dom_sf"/>
</dbReference>
<feature type="domain" description="Carboxyltransferase" evidence="4">
    <location>
        <begin position="26"/>
        <end position="310"/>
    </location>
</feature>
<dbReference type="GO" id="GO:0005524">
    <property type="term" value="F:ATP binding"/>
    <property type="evidence" value="ECO:0007669"/>
    <property type="project" value="UniProtKB-KW"/>
</dbReference>
<dbReference type="NCBIfam" id="TIGR00724">
    <property type="entry name" value="urea_amlyse_rel"/>
    <property type="match status" value="1"/>
</dbReference>
<keyword evidence="2" id="KW-0378">Hydrolase</keyword>
<dbReference type="Gene3D" id="2.40.100.10">
    <property type="entry name" value="Cyclophilin-like"/>
    <property type="match status" value="1"/>
</dbReference>
<gene>
    <name evidence="5" type="ORF">H010_07696</name>
</gene>
<evidence type="ECO:0000259" key="4">
    <source>
        <dbReference type="SMART" id="SM00797"/>
    </source>
</evidence>
<dbReference type="SUPFAM" id="SSF50891">
    <property type="entry name" value="Cyclophilin-like"/>
    <property type="match status" value="1"/>
</dbReference>
<keyword evidence="1" id="KW-0547">Nucleotide-binding</keyword>
<dbReference type="SMART" id="SM00797">
    <property type="entry name" value="AHS2"/>
    <property type="match status" value="1"/>
</dbReference>
<dbReference type="PANTHER" id="PTHR43309:SF3">
    <property type="entry name" value="5-OXOPROLINASE SUBUNIT C"/>
    <property type="match status" value="1"/>
</dbReference>
<dbReference type="EMBL" id="AOGK01000005">
    <property type="protein sequence ID" value="MDG5975125.1"/>
    <property type="molecule type" value="Genomic_DNA"/>
</dbReference>
<dbReference type="InterPro" id="IPR052708">
    <property type="entry name" value="PxpC"/>
</dbReference>
<dbReference type="AlphaFoldDB" id="A0A9X4S895"/>
<dbReference type="Pfam" id="PF02626">
    <property type="entry name" value="CT_A_B"/>
    <property type="match status" value="1"/>
</dbReference>
<evidence type="ECO:0000256" key="1">
    <source>
        <dbReference type="ARBA" id="ARBA00022741"/>
    </source>
</evidence>
<evidence type="ECO:0000256" key="2">
    <source>
        <dbReference type="ARBA" id="ARBA00022801"/>
    </source>
</evidence>
<dbReference type="RefSeq" id="WP_068167051.1">
    <property type="nucleotide sequence ID" value="NZ_AOGK01000005.1"/>
</dbReference>
<name>A0A9X4S895_9BURK</name>
<comment type="caution">
    <text evidence="5">The sequence shown here is derived from an EMBL/GenBank/DDBJ whole genome shotgun (WGS) entry which is preliminary data.</text>
</comment>
<keyword evidence="6" id="KW-1185">Reference proteome</keyword>
<dbReference type="OrthoDB" id="9768696at2"/>
<dbReference type="PANTHER" id="PTHR43309">
    <property type="entry name" value="5-OXOPROLINASE SUBUNIT C"/>
    <property type="match status" value="1"/>
</dbReference>
<reference evidence="5" key="1">
    <citation type="submission" date="2013-01" db="EMBL/GenBank/DDBJ databases">
        <title>Genome draft of Hydrogenophaga taeniospiralis 2K1.</title>
        <authorList>
            <person name="Gomila M."/>
            <person name="Lalucat J."/>
        </authorList>
    </citation>
    <scope>NUCLEOTIDE SEQUENCE</scope>
    <source>
        <strain evidence="5">CCUG 15921</strain>
    </source>
</reference>
<organism evidence="5 6">
    <name type="scientific">Hydrogenophaga taeniospiralis CCUG 15921</name>
    <dbReference type="NCBI Taxonomy" id="1281780"/>
    <lineage>
        <taxon>Bacteria</taxon>
        <taxon>Pseudomonadati</taxon>
        <taxon>Pseudomonadota</taxon>
        <taxon>Betaproteobacteria</taxon>
        <taxon>Burkholderiales</taxon>
        <taxon>Comamonadaceae</taxon>
        <taxon>Hydrogenophaga</taxon>
    </lineage>
</organism>
<dbReference type="Proteomes" id="UP001152876">
    <property type="component" value="Unassembled WGS sequence"/>
</dbReference>
<proteinExistence type="predicted"/>
<dbReference type="GO" id="GO:0016787">
    <property type="term" value="F:hydrolase activity"/>
    <property type="evidence" value="ECO:0007669"/>
    <property type="project" value="UniProtKB-KW"/>
</dbReference>
<accession>A0A9X4S895</accession>